<gene>
    <name evidence="1" type="ORF">FKW44_024857</name>
</gene>
<keyword evidence="1" id="KW-0472">Membrane</keyword>
<dbReference type="EMBL" id="CP045909">
    <property type="protein sequence ID" value="QQP32521.1"/>
    <property type="molecule type" value="Genomic_DNA"/>
</dbReference>
<evidence type="ECO:0000313" key="1">
    <source>
        <dbReference type="EMBL" id="QQP32521.1"/>
    </source>
</evidence>
<reference evidence="2" key="1">
    <citation type="submission" date="2021-01" db="EMBL/GenBank/DDBJ databases">
        <title>Caligus Genome Assembly.</title>
        <authorList>
            <person name="Gallardo-Escarate C."/>
        </authorList>
    </citation>
    <scope>NUCLEOTIDE SEQUENCE [LARGE SCALE GENOMIC DNA]</scope>
</reference>
<accession>A0A7T8GMN3</accession>
<dbReference type="OrthoDB" id="2016540at2759"/>
<proteinExistence type="predicted"/>
<keyword evidence="2" id="KW-1185">Reference proteome</keyword>
<dbReference type="Proteomes" id="UP000595437">
    <property type="component" value="Chromosome 20"/>
</dbReference>
<feature type="non-terminal residue" evidence="1">
    <location>
        <position position="1"/>
    </location>
</feature>
<dbReference type="AlphaFoldDB" id="A0A7T8GMN3"/>
<keyword evidence="1" id="KW-0812">Transmembrane</keyword>
<name>A0A7T8GMN3_CALRO</name>
<sequence length="104" mass="12005">MAAYDLPIPRAYDGLYHDGMADHVKVRVECICWGAGTAWVSCPRTLWLRAHRLSGYDSDEEDEDMNLKNWKKSGSRIQIFDKAKLGVGRLWRTVGFSGFWLVRR</sequence>
<evidence type="ECO:0000313" key="2">
    <source>
        <dbReference type="Proteomes" id="UP000595437"/>
    </source>
</evidence>
<organism evidence="1 2">
    <name type="scientific">Caligus rogercresseyi</name>
    <name type="common">Sea louse</name>
    <dbReference type="NCBI Taxonomy" id="217165"/>
    <lineage>
        <taxon>Eukaryota</taxon>
        <taxon>Metazoa</taxon>
        <taxon>Ecdysozoa</taxon>
        <taxon>Arthropoda</taxon>
        <taxon>Crustacea</taxon>
        <taxon>Multicrustacea</taxon>
        <taxon>Hexanauplia</taxon>
        <taxon>Copepoda</taxon>
        <taxon>Siphonostomatoida</taxon>
        <taxon>Caligidae</taxon>
        <taxon>Caligus</taxon>
    </lineage>
</organism>
<protein>
    <submittedName>
        <fullName evidence="1">Transmembrane protein 49</fullName>
    </submittedName>
</protein>